<feature type="compositionally biased region" description="Low complexity" evidence="4">
    <location>
        <begin position="28"/>
        <end position="41"/>
    </location>
</feature>
<evidence type="ECO:0000313" key="6">
    <source>
        <dbReference type="EMBL" id="KAF9883980.1"/>
    </source>
</evidence>
<dbReference type="AlphaFoldDB" id="A0AAD4CCJ6"/>
<comment type="caution">
    <text evidence="6">The sequence shown here is derived from an EMBL/GenBank/DDBJ whole genome shotgun (WGS) entry which is preliminary data.</text>
</comment>
<feature type="repeat" description="WD" evidence="3">
    <location>
        <begin position="1112"/>
        <end position="1153"/>
    </location>
</feature>
<dbReference type="PRINTS" id="PR00320">
    <property type="entry name" value="GPROTEINBRPT"/>
</dbReference>
<feature type="region of interest" description="Disordered" evidence="4">
    <location>
        <begin position="1"/>
        <end position="57"/>
    </location>
</feature>
<feature type="domain" description="NACHT" evidence="5">
    <location>
        <begin position="350"/>
        <end position="497"/>
    </location>
</feature>
<feature type="repeat" description="WD" evidence="3">
    <location>
        <begin position="1071"/>
        <end position="1112"/>
    </location>
</feature>
<dbReference type="InterPro" id="IPR007111">
    <property type="entry name" value="NACHT_NTPase"/>
</dbReference>
<dbReference type="InterPro" id="IPR019775">
    <property type="entry name" value="WD40_repeat_CS"/>
</dbReference>
<evidence type="ECO:0000256" key="4">
    <source>
        <dbReference type="SAM" id="MobiDB-lite"/>
    </source>
</evidence>
<evidence type="ECO:0000313" key="7">
    <source>
        <dbReference type="Proteomes" id="UP001194746"/>
    </source>
</evidence>
<dbReference type="PROSITE" id="PS50837">
    <property type="entry name" value="NACHT"/>
    <property type="match status" value="1"/>
</dbReference>
<dbReference type="EMBL" id="VCAU01000139">
    <property type="protein sequence ID" value="KAF9883980.1"/>
    <property type="molecule type" value="Genomic_DNA"/>
</dbReference>
<gene>
    <name evidence="6" type="ORF">FE257_002421</name>
</gene>
<organism evidence="6 7">
    <name type="scientific">Aspergillus nanangensis</name>
    <dbReference type="NCBI Taxonomy" id="2582783"/>
    <lineage>
        <taxon>Eukaryota</taxon>
        <taxon>Fungi</taxon>
        <taxon>Dikarya</taxon>
        <taxon>Ascomycota</taxon>
        <taxon>Pezizomycotina</taxon>
        <taxon>Eurotiomycetes</taxon>
        <taxon>Eurotiomycetidae</taxon>
        <taxon>Eurotiales</taxon>
        <taxon>Aspergillaceae</taxon>
        <taxon>Aspergillus</taxon>
        <taxon>Aspergillus subgen. Circumdati</taxon>
    </lineage>
</organism>
<dbReference type="FunFam" id="2.130.10.10:FF:000228">
    <property type="entry name" value="COMPASS-like H3K4 histone methylase component WDR5A"/>
    <property type="match status" value="1"/>
</dbReference>
<dbReference type="InterPro" id="IPR001680">
    <property type="entry name" value="WD40_rpt"/>
</dbReference>
<dbReference type="InterPro" id="IPR055442">
    <property type="entry name" value="Beta-prop_EML-like_2nd"/>
</dbReference>
<keyword evidence="1 3" id="KW-0853">WD repeat</keyword>
<dbReference type="PROSITE" id="PS50294">
    <property type="entry name" value="WD_REPEATS_REGION"/>
    <property type="match status" value="7"/>
</dbReference>
<sequence length="1271" mass="141452">MPRKIKQLTNRLFHRPKVSQSDQVKPLAEVPSPVAPESPSVCEASKETPENPPPPEDLWQSAYDRLGPKEQRVLSATTMPTQAETMSNEKSPTAAIIDQVIQTTEEQYEKYQSKTLKIRRAGGEDIDLRNFSHKMINAALSFKHVVDAVVSLDPTGHAASAWTVVSLGLTIGKNRIDLRDALFDSSEYLADVLARHVYIEKNFYHSGGQKVEIGQALVKVYAAILRYTAEVLESQNSGIGKWMLESVTEIGDQHLTGLKACVEEEKLNLHQWVQLDQHLQHGKQAENILGKIDKMTESLQSLIKNFGLPIAEGASFDSYMNQHEDICLPETRIELRSQISEWAESSDSRCIFWVKGMAGTGKSTVARTVAQSFSEKGILGASFFFKKGETDRGTARRLIPTVAKQLINRNHQLAAGVIEAIQNDPDISSKALSQQFEKILLQPLINLRLDEPTTMVVVIDALDECEDDEDIRVLLQLLPQVQKSSSLQLRVFLTSRPELPMRIGFQQVQDHEDLELHELPLSLIERDIRLFLQDRLGKIQQGHLLSPDWPGEDVLNILVSKSVPLFIFAATLCRFIGEKYQEPEDRLDAFLKGSESTSGSPMERMYQSLLNELLKEAEISNFTKELQDVVGVIVLLAAPLSVRTLARLIDFPERRTRSRLAPFHSVLRVPDDCDGPVSTLHSSFREFLLSTTGAFHVDEKEAHRKIALHCLRVMKSGLKDNICGLSSYGTRRADIDGQIISRCLPEQLQYACRYWIYHFERSKGQEAEAEVLSFLRNHFLHWLEAMSLLGLTSGVVNMINTLQSITGSNQCAELSLFLQDAKLFVLKNFYICTDFPLQLYCSGLAFLPTSSIIQNAFQASQRWVKFLPQVDSSWSAELQDLEGFSELAQSTFASSSKDNTIKGWDNSTSIVSVDLSPDGQIVASGSKDNKIRLWDSKTGQQLRTLEGHSNSAVSVAFSPDGQIVASGSYDNTIKLWDTKSYQQLRTLEGHSSSVVSVAFSPDGQMVASGSDDNTVKLWDTKTGQELRTMKGHVDWIQSVAFSPDGQLVASGSYDSTVKLWNTQTGEQLRTLEGHSGLVASVAFSPDGQTVASGSYDNTIKLWDVTSSRLRTLEGHSSLVRSVAFAPDQRTVASGSYDNTIKLWDIETCQQLLTLEGHSSPVRSVVFSPDGQMIVSGSYDNTIRFWDTHTGKQLRILEGQSGPVRPVAEGRTVTLNSPLSVENDWVTLAAEKVLWLPFDYRQFSICVAKGRILALAYPDGRVCVMEFDAPTG</sequence>
<dbReference type="InterPro" id="IPR011047">
    <property type="entry name" value="Quinoprotein_ADH-like_sf"/>
</dbReference>
<dbReference type="PROSITE" id="PS00678">
    <property type="entry name" value="WD_REPEATS_1"/>
    <property type="match status" value="7"/>
</dbReference>
<keyword evidence="2" id="KW-0677">Repeat</keyword>
<evidence type="ECO:0000256" key="1">
    <source>
        <dbReference type="ARBA" id="ARBA00022574"/>
    </source>
</evidence>
<reference evidence="6" key="2">
    <citation type="submission" date="2020-02" db="EMBL/GenBank/DDBJ databases">
        <authorList>
            <person name="Gilchrist C.L.M."/>
            <person name="Chooi Y.-H."/>
        </authorList>
    </citation>
    <scope>NUCLEOTIDE SEQUENCE</scope>
    <source>
        <strain evidence="6">MST-FP2251</strain>
    </source>
</reference>
<dbReference type="Gene3D" id="2.130.10.10">
    <property type="entry name" value="YVTN repeat-like/Quinoprotein amine dehydrogenase"/>
    <property type="match status" value="2"/>
</dbReference>
<dbReference type="Gene3D" id="3.40.50.300">
    <property type="entry name" value="P-loop containing nucleotide triphosphate hydrolases"/>
    <property type="match status" value="1"/>
</dbReference>
<dbReference type="InterPro" id="IPR015943">
    <property type="entry name" value="WD40/YVTN_repeat-like_dom_sf"/>
</dbReference>
<keyword evidence="7" id="KW-1185">Reference proteome</keyword>
<evidence type="ECO:0000256" key="2">
    <source>
        <dbReference type="ARBA" id="ARBA00022737"/>
    </source>
</evidence>
<protein>
    <recommendedName>
        <fullName evidence="5">NACHT domain-containing protein</fullName>
    </recommendedName>
</protein>
<evidence type="ECO:0000256" key="3">
    <source>
        <dbReference type="PROSITE-ProRule" id="PRU00221"/>
    </source>
</evidence>
<dbReference type="Pfam" id="PF00400">
    <property type="entry name" value="WD40"/>
    <property type="match status" value="2"/>
</dbReference>
<proteinExistence type="predicted"/>
<evidence type="ECO:0000259" key="5">
    <source>
        <dbReference type="PROSITE" id="PS50837"/>
    </source>
</evidence>
<name>A0AAD4CCJ6_ASPNN</name>
<dbReference type="SUPFAM" id="SSF50998">
    <property type="entry name" value="Quinoprotein alcohol dehydrogenase-like"/>
    <property type="match status" value="1"/>
</dbReference>
<accession>A0AAD4CCJ6</accession>
<dbReference type="InterPro" id="IPR027417">
    <property type="entry name" value="P-loop_NTPase"/>
</dbReference>
<feature type="compositionally biased region" description="Basic residues" evidence="4">
    <location>
        <begin position="1"/>
        <end position="17"/>
    </location>
</feature>
<dbReference type="SUPFAM" id="SSF52540">
    <property type="entry name" value="P-loop containing nucleoside triphosphate hydrolases"/>
    <property type="match status" value="1"/>
</dbReference>
<dbReference type="PROSITE" id="PS50082">
    <property type="entry name" value="WD_REPEATS_2"/>
    <property type="match status" value="7"/>
</dbReference>
<dbReference type="CDD" id="cd00200">
    <property type="entry name" value="WD40"/>
    <property type="match status" value="1"/>
</dbReference>
<dbReference type="SMART" id="SM00320">
    <property type="entry name" value="WD40"/>
    <property type="match status" value="7"/>
</dbReference>
<dbReference type="Pfam" id="PF23414">
    <property type="entry name" value="Beta-prop_EML_2"/>
    <property type="match status" value="1"/>
</dbReference>
<dbReference type="PANTHER" id="PTHR19879">
    <property type="entry name" value="TRANSCRIPTION INITIATION FACTOR TFIID"/>
    <property type="match status" value="1"/>
</dbReference>
<feature type="repeat" description="WD" evidence="3">
    <location>
        <begin position="987"/>
        <end position="1028"/>
    </location>
</feature>
<reference evidence="6" key="1">
    <citation type="journal article" date="2019" name="Beilstein J. Org. Chem.">
        <title>Nanangenines: drimane sesquiterpenoids as the dominant metabolite cohort of a novel Australian fungus, Aspergillus nanangensis.</title>
        <authorList>
            <person name="Lacey H.J."/>
            <person name="Gilchrist C.L.M."/>
            <person name="Crombie A."/>
            <person name="Kalaitzis J.A."/>
            <person name="Vuong D."/>
            <person name="Rutledge P.J."/>
            <person name="Turner P."/>
            <person name="Pitt J.I."/>
            <person name="Lacey E."/>
            <person name="Chooi Y.H."/>
            <person name="Piggott A.M."/>
        </authorList>
    </citation>
    <scope>NUCLEOTIDE SEQUENCE</scope>
    <source>
        <strain evidence="6">MST-FP2251</strain>
    </source>
</reference>
<dbReference type="GO" id="GO:0035097">
    <property type="term" value="C:histone methyltransferase complex"/>
    <property type="evidence" value="ECO:0007669"/>
    <property type="project" value="UniProtKB-ARBA"/>
</dbReference>
<feature type="repeat" description="WD" evidence="3">
    <location>
        <begin position="1154"/>
        <end position="1195"/>
    </location>
</feature>
<dbReference type="InterPro" id="IPR020472">
    <property type="entry name" value="WD40_PAC1"/>
</dbReference>
<feature type="repeat" description="WD" evidence="3">
    <location>
        <begin position="945"/>
        <end position="986"/>
    </location>
</feature>
<dbReference type="InterPro" id="IPR056884">
    <property type="entry name" value="NPHP3-like_N"/>
</dbReference>
<dbReference type="Pfam" id="PF24883">
    <property type="entry name" value="NPHP3_N"/>
    <property type="match status" value="1"/>
</dbReference>
<dbReference type="PANTHER" id="PTHR19879:SF9">
    <property type="entry name" value="TRANSCRIPTION INITIATION FACTOR TFIID SUBUNIT 5"/>
    <property type="match status" value="1"/>
</dbReference>
<feature type="repeat" description="WD" evidence="3">
    <location>
        <begin position="1029"/>
        <end position="1070"/>
    </location>
</feature>
<feature type="repeat" description="WD" evidence="3">
    <location>
        <begin position="906"/>
        <end position="944"/>
    </location>
</feature>
<dbReference type="Proteomes" id="UP001194746">
    <property type="component" value="Unassembled WGS sequence"/>
</dbReference>